<evidence type="ECO:0000313" key="3">
    <source>
        <dbReference type="EMBL" id="KAA8905857.1"/>
    </source>
</evidence>
<reference evidence="3 4" key="1">
    <citation type="submission" date="2019-09" db="EMBL/GenBank/DDBJ databases">
        <title>Draft genome of the ectomycorrhizal ascomycete Sphaerosporella brunnea.</title>
        <authorList>
            <consortium name="DOE Joint Genome Institute"/>
            <person name="Benucci G.M."/>
            <person name="Marozzi G."/>
            <person name="Antonielli L."/>
            <person name="Sanchez S."/>
            <person name="Marco P."/>
            <person name="Wang X."/>
            <person name="Falini L.B."/>
            <person name="Barry K."/>
            <person name="Haridas S."/>
            <person name="Lipzen A."/>
            <person name="Labutti K."/>
            <person name="Grigoriev I.V."/>
            <person name="Murat C."/>
            <person name="Martin F."/>
            <person name="Albertini E."/>
            <person name="Donnini D."/>
            <person name="Bonito G."/>
        </authorList>
    </citation>
    <scope>NUCLEOTIDE SEQUENCE [LARGE SCALE GENOMIC DNA]</scope>
    <source>
        <strain evidence="3 4">Sb_GMNB300</strain>
    </source>
</reference>
<dbReference type="InParanoid" id="A0A5J5EWV0"/>
<comment type="caution">
    <text evidence="3">The sequence shown here is derived from an EMBL/GenBank/DDBJ whole genome shotgun (WGS) entry which is preliminary data.</text>
</comment>
<protein>
    <submittedName>
        <fullName evidence="3">Uncharacterized protein</fullName>
    </submittedName>
</protein>
<name>A0A5J5EWV0_9PEZI</name>
<feature type="region of interest" description="Disordered" evidence="1">
    <location>
        <begin position="50"/>
        <end position="91"/>
    </location>
</feature>
<gene>
    <name evidence="3" type="ORF">FN846DRAFT_949819</name>
</gene>
<dbReference type="Proteomes" id="UP000326924">
    <property type="component" value="Unassembled WGS sequence"/>
</dbReference>
<feature type="chain" id="PRO_5023912176" evidence="2">
    <location>
        <begin position="18"/>
        <end position="116"/>
    </location>
</feature>
<sequence length="116" mass="11207">MRFETVIIAAFAGLAASQSVVSNITLSSGSIVPTPTATVTPINGTNSTGTGTGIVTSTTSGAGTKTSATTGKNTASTTTRSPSASASGTNDGNLYTANSFGAFVLAIGVMAAGQLI</sequence>
<accession>A0A5J5EWV0</accession>
<dbReference type="EMBL" id="VXIS01000095">
    <property type="protein sequence ID" value="KAA8905857.1"/>
    <property type="molecule type" value="Genomic_DNA"/>
</dbReference>
<evidence type="ECO:0000313" key="4">
    <source>
        <dbReference type="Proteomes" id="UP000326924"/>
    </source>
</evidence>
<feature type="compositionally biased region" description="Low complexity" evidence="1">
    <location>
        <begin position="50"/>
        <end position="89"/>
    </location>
</feature>
<feature type="signal peptide" evidence="2">
    <location>
        <begin position="1"/>
        <end position="17"/>
    </location>
</feature>
<keyword evidence="2" id="KW-0732">Signal</keyword>
<keyword evidence="4" id="KW-1185">Reference proteome</keyword>
<evidence type="ECO:0000256" key="2">
    <source>
        <dbReference type="SAM" id="SignalP"/>
    </source>
</evidence>
<evidence type="ECO:0000256" key="1">
    <source>
        <dbReference type="SAM" id="MobiDB-lite"/>
    </source>
</evidence>
<dbReference type="AlphaFoldDB" id="A0A5J5EWV0"/>
<proteinExistence type="predicted"/>
<organism evidence="3 4">
    <name type="scientific">Sphaerosporella brunnea</name>
    <dbReference type="NCBI Taxonomy" id="1250544"/>
    <lineage>
        <taxon>Eukaryota</taxon>
        <taxon>Fungi</taxon>
        <taxon>Dikarya</taxon>
        <taxon>Ascomycota</taxon>
        <taxon>Pezizomycotina</taxon>
        <taxon>Pezizomycetes</taxon>
        <taxon>Pezizales</taxon>
        <taxon>Pyronemataceae</taxon>
        <taxon>Sphaerosporella</taxon>
    </lineage>
</organism>